<keyword evidence="1" id="KW-0804">Transcription</keyword>
<accession>A0A9D5BV02</accession>
<keyword evidence="1" id="KW-0347">Helicase</keyword>
<dbReference type="InterPro" id="IPR010339">
    <property type="entry name" value="TIP49_P-loop"/>
</dbReference>
<organism evidence="3 4">
    <name type="scientific">Dioscorea zingiberensis</name>
    <dbReference type="NCBI Taxonomy" id="325984"/>
    <lineage>
        <taxon>Eukaryota</taxon>
        <taxon>Viridiplantae</taxon>
        <taxon>Streptophyta</taxon>
        <taxon>Embryophyta</taxon>
        <taxon>Tracheophyta</taxon>
        <taxon>Spermatophyta</taxon>
        <taxon>Magnoliopsida</taxon>
        <taxon>Liliopsida</taxon>
        <taxon>Dioscoreales</taxon>
        <taxon>Dioscoreaceae</taxon>
        <taxon>Dioscorea</taxon>
    </lineage>
</organism>
<comment type="similarity">
    <text evidence="1">Belongs to the RuvB family.</text>
</comment>
<dbReference type="PANTHER" id="PTHR11093">
    <property type="entry name" value="RUVB-RELATED REPTIN AND PONTIN"/>
    <property type="match status" value="1"/>
</dbReference>
<sequence length="115" mass="12271">MTEIKKPSGSNEMTRIERIGAHSHIRGLGLDSSLEARSTSDGMVGQLPSRSAACLILQLVLEGNQQMVGNFSIQSCIAGQPGTGKTSISLDFSKTERKLLTQAFGKDGETDSEDD</sequence>
<dbReference type="GO" id="GO:0016787">
    <property type="term" value="F:hydrolase activity"/>
    <property type="evidence" value="ECO:0007669"/>
    <property type="project" value="UniProtKB-KW"/>
</dbReference>
<dbReference type="GO" id="GO:0003678">
    <property type="term" value="F:DNA helicase activity"/>
    <property type="evidence" value="ECO:0007669"/>
    <property type="project" value="UniProtKB-EC"/>
</dbReference>
<proteinExistence type="inferred from homology"/>
<dbReference type="InterPro" id="IPR027417">
    <property type="entry name" value="P-loop_NTPase"/>
</dbReference>
<keyword evidence="1" id="KW-0539">Nucleus</keyword>
<evidence type="ECO:0000256" key="1">
    <source>
        <dbReference type="RuleBase" id="RU363048"/>
    </source>
</evidence>
<dbReference type="GO" id="GO:0005524">
    <property type="term" value="F:ATP binding"/>
    <property type="evidence" value="ECO:0007669"/>
    <property type="project" value="UniProtKB-KW"/>
</dbReference>
<dbReference type="Proteomes" id="UP001085076">
    <property type="component" value="Unassembled WGS sequence"/>
</dbReference>
<dbReference type="EC" id="3.6.4.12" evidence="1"/>
<gene>
    <name evidence="3" type="ORF">J5N97_000773</name>
</gene>
<dbReference type="EMBL" id="JAGGNH010000034">
    <property type="protein sequence ID" value="KAJ0961227.1"/>
    <property type="molecule type" value="Genomic_DNA"/>
</dbReference>
<keyword evidence="1" id="KW-0378">Hydrolase</keyword>
<reference evidence="3 4" key="1">
    <citation type="journal article" date="2022" name="Hortic Res">
        <title>The genome of Dioscorea zingiberensis sheds light on the biosynthesis, origin and evolution of the medicinally important diosgenin saponins.</title>
        <authorList>
            <person name="Li Y."/>
            <person name="Tan C."/>
            <person name="Li Z."/>
            <person name="Guo J."/>
            <person name="Li S."/>
            <person name="Chen X."/>
            <person name="Wang C."/>
            <person name="Dai X."/>
            <person name="Yang H."/>
            <person name="Song W."/>
            <person name="Hou L."/>
            <person name="Xu J."/>
            <person name="Tong Z."/>
            <person name="Xu A."/>
            <person name="Yuan X."/>
            <person name="Wang W."/>
            <person name="Yang Q."/>
            <person name="Chen L."/>
            <person name="Sun Z."/>
            <person name="Wang K."/>
            <person name="Pan B."/>
            <person name="Chen J."/>
            <person name="Bao Y."/>
            <person name="Liu F."/>
            <person name="Qi X."/>
            <person name="Gang D.R."/>
            <person name="Wen J."/>
            <person name="Li J."/>
        </authorList>
    </citation>
    <scope>NUCLEOTIDE SEQUENCE [LARGE SCALE GENOMIC DNA]</scope>
    <source>
        <strain evidence="3">Dzin_1.0</strain>
    </source>
</reference>
<protein>
    <recommendedName>
        <fullName evidence="1">RuvB-like helicase</fullName>
        <ecNumber evidence="1">3.6.4.12</ecNumber>
    </recommendedName>
</protein>
<dbReference type="Pfam" id="PF06068">
    <property type="entry name" value="TIP49"/>
    <property type="match status" value="1"/>
</dbReference>
<keyword evidence="1" id="KW-0067">ATP-binding</keyword>
<name>A0A9D5BV02_9LILI</name>
<evidence type="ECO:0000313" key="3">
    <source>
        <dbReference type="EMBL" id="KAJ0961227.1"/>
    </source>
</evidence>
<dbReference type="OrthoDB" id="1672510at2759"/>
<comment type="catalytic activity">
    <reaction evidence="1">
        <text>ATP + H2O = ADP + phosphate + H(+)</text>
        <dbReference type="Rhea" id="RHEA:13065"/>
        <dbReference type="ChEBI" id="CHEBI:15377"/>
        <dbReference type="ChEBI" id="CHEBI:15378"/>
        <dbReference type="ChEBI" id="CHEBI:30616"/>
        <dbReference type="ChEBI" id="CHEBI:43474"/>
        <dbReference type="ChEBI" id="CHEBI:456216"/>
        <dbReference type="EC" id="3.6.4.12"/>
    </reaction>
</comment>
<keyword evidence="1" id="KW-0805">Transcription regulation</keyword>
<dbReference type="Gene3D" id="3.40.50.300">
    <property type="entry name" value="P-loop containing nucleotide triphosphate hydrolases"/>
    <property type="match status" value="1"/>
</dbReference>
<feature type="domain" description="TIP49 P-loop" evidence="2">
    <location>
        <begin position="18"/>
        <end position="94"/>
    </location>
</feature>
<dbReference type="AlphaFoldDB" id="A0A9D5BV02"/>
<dbReference type="InterPro" id="IPR027238">
    <property type="entry name" value="RuvB-like"/>
</dbReference>
<comment type="caution">
    <text evidence="3">The sequence shown here is derived from an EMBL/GenBank/DDBJ whole genome shotgun (WGS) entry which is preliminary data.</text>
</comment>
<evidence type="ECO:0000313" key="4">
    <source>
        <dbReference type="Proteomes" id="UP001085076"/>
    </source>
</evidence>
<keyword evidence="1" id="KW-0547">Nucleotide-binding</keyword>
<keyword evidence="4" id="KW-1185">Reference proteome</keyword>
<evidence type="ECO:0000259" key="2">
    <source>
        <dbReference type="Pfam" id="PF06068"/>
    </source>
</evidence>